<keyword evidence="3" id="KW-1185">Reference proteome</keyword>
<dbReference type="InterPro" id="IPR046572">
    <property type="entry name" value="DUF6632"/>
</dbReference>
<proteinExistence type="predicted"/>
<evidence type="ECO:0000313" key="3">
    <source>
        <dbReference type="Proteomes" id="UP000603317"/>
    </source>
</evidence>
<comment type="caution">
    <text evidence="2">The sequence shown here is derived from an EMBL/GenBank/DDBJ whole genome shotgun (WGS) entry which is preliminary data.</text>
</comment>
<dbReference type="Pfam" id="PF20337">
    <property type="entry name" value="DUF6632"/>
    <property type="match status" value="1"/>
</dbReference>
<evidence type="ECO:0000256" key="1">
    <source>
        <dbReference type="SAM" id="Phobius"/>
    </source>
</evidence>
<evidence type="ECO:0000313" key="2">
    <source>
        <dbReference type="EMBL" id="GFZ98218.1"/>
    </source>
</evidence>
<accession>A0ABQ1F3J7</accession>
<gene>
    <name evidence="2" type="ORF">GCM10010923_02930</name>
</gene>
<dbReference type="EMBL" id="BMID01000001">
    <property type="protein sequence ID" value="GFZ98218.1"/>
    <property type="molecule type" value="Genomic_DNA"/>
</dbReference>
<keyword evidence="1" id="KW-0812">Transmembrane</keyword>
<sequence length="134" mass="14222">MSATRLLQILLVAFGAVFCLIWPLSIVWPAGWTWHEGPATASHYYVMILGVYATLGVFLIAAARAPLAHASLIWFTAISSAVHAVIMAFQAMGDPMQRGHLLGDVPALLLVTVAFAVLLPKAQRENAAASASPA</sequence>
<dbReference type="Proteomes" id="UP000603317">
    <property type="component" value="Unassembled WGS sequence"/>
</dbReference>
<feature type="transmembrane region" description="Helical" evidence="1">
    <location>
        <begin position="43"/>
        <end position="63"/>
    </location>
</feature>
<keyword evidence="1" id="KW-0472">Membrane</keyword>
<feature type="transmembrane region" description="Helical" evidence="1">
    <location>
        <begin position="101"/>
        <end position="119"/>
    </location>
</feature>
<organism evidence="2 3">
    <name type="scientific">Blastomonas marina</name>
    <dbReference type="NCBI Taxonomy" id="1867408"/>
    <lineage>
        <taxon>Bacteria</taxon>
        <taxon>Pseudomonadati</taxon>
        <taxon>Pseudomonadota</taxon>
        <taxon>Alphaproteobacteria</taxon>
        <taxon>Sphingomonadales</taxon>
        <taxon>Sphingomonadaceae</taxon>
        <taxon>Blastomonas</taxon>
    </lineage>
</organism>
<reference evidence="3" key="1">
    <citation type="journal article" date="2019" name="Int. J. Syst. Evol. Microbiol.">
        <title>The Global Catalogue of Microorganisms (GCM) 10K type strain sequencing project: providing services to taxonomists for standard genome sequencing and annotation.</title>
        <authorList>
            <consortium name="The Broad Institute Genomics Platform"/>
            <consortium name="The Broad Institute Genome Sequencing Center for Infectious Disease"/>
            <person name="Wu L."/>
            <person name="Ma J."/>
        </authorList>
    </citation>
    <scope>NUCLEOTIDE SEQUENCE [LARGE SCALE GENOMIC DNA]</scope>
    <source>
        <strain evidence="3">CGMCC 1.15297</strain>
    </source>
</reference>
<name>A0ABQ1F3J7_9SPHN</name>
<feature type="transmembrane region" description="Helical" evidence="1">
    <location>
        <begin position="70"/>
        <end position="89"/>
    </location>
</feature>
<dbReference type="RefSeq" id="WP_188641013.1">
    <property type="nucleotide sequence ID" value="NZ_BMID01000001.1"/>
</dbReference>
<protein>
    <submittedName>
        <fullName evidence="2">Uncharacterized protein</fullName>
    </submittedName>
</protein>
<keyword evidence="1" id="KW-1133">Transmembrane helix</keyword>